<feature type="compositionally biased region" description="Basic and acidic residues" evidence="1">
    <location>
        <begin position="838"/>
        <end position="908"/>
    </location>
</feature>
<feature type="region of interest" description="Disordered" evidence="1">
    <location>
        <begin position="1139"/>
        <end position="1165"/>
    </location>
</feature>
<name>A0A5C5YRI6_9BACT</name>
<dbReference type="EMBL" id="SJPO01000004">
    <property type="protein sequence ID" value="TWT77499.1"/>
    <property type="molecule type" value="Genomic_DNA"/>
</dbReference>
<reference evidence="3 4" key="1">
    <citation type="submission" date="2019-02" db="EMBL/GenBank/DDBJ databases">
        <title>Deep-cultivation of Planctomycetes and their phenomic and genomic characterization uncovers novel biology.</title>
        <authorList>
            <person name="Wiegand S."/>
            <person name="Jogler M."/>
            <person name="Boedeker C."/>
            <person name="Pinto D."/>
            <person name="Vollmers J."/>
            <person name="Rivas-Marin E."/>
            <person name="Kohn T."/>
            <person name="Peeters S.H."/>
            <person name="Heuer A."/>
            <person name="Rast P."/>
            <person name="Oberbeckmann S."/>
            <person name="Bunk B."/>
            <person name="Jeske O."/>
            <person name="Meyerdierks A."/>
            <person name="Storesund J.E."/>
            <person name="Kallscheuer N."/>
            <person name="Luecker S."/>
            <person name="Lage O.M."/>
            <person name="Pohl T."/>
            <person name="Merkel B.J."/>
            <person name="Hornburger P."/>
            <person name="Mueller R.-W."/>
            <person name="Bruemmer F."/>
            <person name="Labrenz M."/>
            <person name="Spormann A.M."/>
            <person name="Op Den Camp H."/>
            <person name="Overmann J."/>
            <person name="Amann R."/>
            <person name="Jetten M.S.M."/>
            <person name="Mascher T."/>
            <person name="Medema M.H."/>
            <person name="Devos D.P."/>
            <person name="Kaster A.-K."/>
            <person name="Ovreas L."/>
            <person name="Rohde M."/>
            <person name="Galperin M.Y."/>
            <person name="Jogler C."/>
        </authorList>
    </citation>
    <scope>NUCLEOTIDE SEQUENCE [LARGE SCALE GENOMIC DNA]</scope>
    <source>
        <strain evidence="3 4">Pla123a</strain>
    </source>
</reference>
<feature type="transmembrane region" description="Helical" evidence="2">
    <location>
        <begin position="35"/>
        <end position="53"/>
    </location>
</feature>
<feature type="compositionally biased region" description="Basic and acidic residues" evidence="1">
    <location>
        <begin position="936"/>
        <end position="956"/>
    </location>
</feature>
<feature type="transmembrane region" description="Helical" evidence="2">
    <location>
        <begin position="134"/>
        <end position="153"/>
    </location>
</feature>
<feature type="compositionally biased region" description="Basic and acidic residues" evidence="1">
    <location>
        <begin position="718"/>
        <end position="733"/>
    </location>
</feature>
<keyword evidence="2" id="KW-0812">Transmembrane</keyword>
<sequence length="1193" mass="131103">MLTAVGRVVATALGVALLLMLADYAMRLSDDGMRWLSAGLLLAAVVAAAYRWLAPASWRGVTPLTVAQQIQDARPTLGSRLASAIEFLQQRIDDPSAGSADLRRAVVVNTTAEVEQLDLEEVIDRRPLRRAGQWLAACLAIAVVFGVADPSGLKTAAARLVAPWSDQNWPRRNHLSVVEPPTRIARGQSFEVRVEETQGRGLPTDLRVQYRTRVGGKTRLEEQPLPAAGDAVTLLRENVRQAFAFRVTGGDDDTMPWREVEVVDPPQVSGLTLDATPPDYTGLDPRTLRDEDRVLEGSRISLEAVAEEPIESAELLVRIDGEQEELPLEVTEQTLAALPDAWVPATTGSSPLAVSYRLRITSRDGLRGQSKPRLLRVEPDTPPSVEWIEPTGEALVTSRAVVPVRVLAEDNLAIARAELLWRREVETDPLAQFEPDDEQNDGPAQQPADKQPEQPAERIAIYTGPEAPPHLDSLPWDAPADSRELAHDFELEGLGLEPGDRVLISVEATDFRPGVGATSVPRRIVIISDEEFESRLADMQSDLVQDLSRLLTEQREARVAAGELGIDREASPRTTPQTLDRLSALGFEQLRINQGVSDERRGAAARAGELLSELRRNRQDQPELEQQLESLRDELRRLADGPLASAGRELAAARRAAEEAAGQADNQPNKEAEASVNESLAGAAGQQDRAIESLEQMVERMSNWSDYQRFAQELSELEREQRELRDETSKEAARAAAAGRQTPERAAARAKLRAAQAEIAKRFGKLQDAMRKAADQSQSQGAPSEGQGGEPSDAAQALADALAESQDNATRGKLQEAERQLGAGQLGRSAGEQESAADDMRNMLETLRDRASSDPKELVEQLRKAQEKLAELQEKLDNLQQDADKPGQQRDRQKLADQTERMGRKLDRLGAQPSGESTQQGAQSMEQSAEQSRQGESGEQKLADAQEQLKKAQEQLQQEIERQELAQALRVLDRLAGRLPAYIERQIKLLEGTVGADQEAQAGAAGKDFEATVDELAAGQTDLREDIEVARRNVAEREVFELALRGAVSDMDQAIERLEADQVDRPTQQRQYAALQRLKHVSDALQMNPPEDEEEEQQQGGGQGQGQQGQQPPPSPIDVAELKMLRLMQLDVNAQTRSLEAEAADRRIEPAAARRQADDLSGRQQRLGELVQELIERMNERQTNPGELPDDAT</sequence>
<dbReference type="Proteomes" id="UP000318478">
    <property type="component" value="Unassembled WGS sequence"/>
</dbReference>
<evidence type="ECO:0000256" key="1">
    <source>
        <dbReference type="SAM" id="MobiDB-lite"/>
    </source>
</evidence>
<feature type="compositionally biased region" description="Polar residues" evidence="1">
    <location>
        <begin position="914"/>
        <end position="935"/>
    </location>
</feature>
<protein>
    <submittedName>
        <fullName evidence="3">Uncharacterized protein</fullName>
    </submittedName>
</protein>
<feature type="compositionally biased region" description="Low complexity" evidence="1">
    <location>
        <begin position="790"/>
        <end position="806"/>
    </location>
</feature>
<feature type="region of interest" description="Disordered" evidence="1">
    <location>
        <begin position="718"/>
        <end position="754"/>
    </location>
</feature>
<evidence type="ECO:0000313" key="3">
    <source>
        <dbReference type="EMBL" id="TWT77499.1"/>
    </source>
</evidence>
<evidence type="ECO:0000256" key="2">
    <source>
        <dbReference type="SAM" id="Phobius"/>
    </source>
</evidence>
<dbReference type="AlphaFoldDB" id="A0A5C5YRI6"/>
<keyword evidence="2" id="KW-1133">Transmembrane helix</keyword>
<feature type="region of interest" description="Disordered" evidence="1">
    <location>
        <begin position="649"/>
        <end position="693"/>
    </location>
</feature>
<gene>
    <name evidence="3" type="ORF">Pla123a_21600</name>
</gene>
<feature type="region of interest" description="Disordered" evidence="1">
    <location>
        <begin position="1089"/>
        <end position="1119"/>
    </location>
</feature>
<evidence type="ECO:0000313" key="4">
    <source>
        <dbReference type="Proteomes" id="UP000318478"/>
    </source>
</evidence>
<keyword evidence="2" id="KW-0472">Membrane</keyword>
<accession>A0A5C5YRI6</accession>
<keyword evidence="4" id="KW-1185">Reference proteome</keyword>
<organism evidence="3 4">
    <name type="scientific">Posidoniimonas polymericola</name>
    <dbReference type="NCBI Taxonomy" id="2528002"/>
    <lineage>
        <taxon>Bacteria</taxon>
        <taxon>Pseudomonadati</taxon>
        <taxon>Planctomycetota</taxon>
        <taxon>Planctomycetia</taxon>
        <taxon>Pirellulales</taxon>
        <taxon>Lacipirellulaceae</taxon>
        <taxon>Posidoniimonas</taxon>
    </lineage>
</organism>
<proteinExistence type="predicted"/>
<feature type="compositionally biased region" description="Basic and acidic residues" evidence="1">
    <location>
        <begin position="1139"/>
        <end position="1149"/>
    </location>
</feature>
<comment type="caution">
    <text evidence="3">The sequence shown here is derived from an EMBL/GenBank/DDBJ whole genome shotgun (WGS) entry which is preliminary data.</text>
</comment>
<feature type="region of interest" description="Disordered" evidence="1">
    <location>
        <begin position="766"/>
        <end position="956"/>
    </location>
</feature>
<feature type="region of interest" description="Disordered" evidence="1">
    <location>
        <begin position="433"/>
        <end position="454"/>
    </location>
</feature>